<dbReference type="PROSITE" id="PS50914">
    <property type="entry name" value="BON"/>
    <property type="match status" value="2"/>
</dbReference>
<evidence type="ECO:0000313" key="2">
    <source>
        <dbReference type="EMBL" id="AGX87342.1"/>
    </source>
</evidence>
<keyword evidence="3" id="KW-1185">Reference proteome</keyword>
<reference evidence="2 3" key="1">
    <citation type="journal article" date="2013" name="Genome Biol.">
        <title>Genomic analysis reveals key aspects of prokaryotic symbiosis in the phototrophic consortium "Chlorochromatium aggregatum".</title>
        <authorList>
            <person name="Liu Z."/>
            <person name="Muller J."/>
            <person name="Li T."/>
            <person name="Alvey R.M."/>
            <person name="Vogl K."/>
            <person name="Frigaard N.U."/>
            <person name="Rockwell N.C."/>
            <person name="Boyd E.S."/>
            <person name="Tomsho L.P."/>
            <person name="Schuster S.C."/>
            <person name="Henke P."/>
            <person name="Rohde M."/>
            <person name="Overmann J."/>
            <person name="Bryant D.A."/>
        </authorList>
    </citation>
    <scope>NUCLEOTIDE SEQUENCE [LARGE SCALE GENOMIC DNA]</scope>
    <source>
        <strain evidence="2">CR</strain>
    </source>
</reference>
<dbReference type="eggNOG" id="COG2823">
    <property type="taxonomic scope" value="Bacteria"/>
</dbReference>
<dbReference type="Pfam" id="PF04972">
    <property type="entry name" value="BON"/>
    <property type="match status" value="2"/>
</dbReference>
<dbReference type="Gene3D" id="3.30.1340.30">
    <property type="match status" value="2"/>
</dbReference>
<accession>U5N7K7</accession>
<organism evidence="2 3">
    <name type="scientific">Candidatus Symbiobacter mobilis CR</name>
    <dbReference type="NCBI Taxonomy" id="946483"/>
    <lineage>
        <taxon>Bacteria</taxon>
        <taxon>Pseudomonadati</taxon>
        <taxon>Pseudomonadota</taxon>
        <taxon>Betaproteobacteria</taxon>
        <taxon>Burkholderiales</taxon>
        <taxon>Comamonadaceae</taxon>
    </lineage>
</organism>
<feature type="domain" description="BON" evidence="1">
    <location>
        <begin position="60"/>
        <end position="127"/>
    </location>
</feature>
<dbReference type="PANTHER" id="PTHR34606">
    <property type="entry name" value="BON DOMAIN-CONTAINING PROTEIN"/>
    <property type="match status" value="1"/>
</dbReference>
<dbReference type="STRING" id="946483.Cenrod_1250"/>
<dbReference type="InterPro" id="IPR051686">
    <property type="entry name" value="Lipoprotein_DolP"/>
</dbReference>
<dbReference type="InterPro" id="IPR007055">
    <property type="entry name" value="BON_dom"/>
</dbReference>
<sequence length="223" mass="23674">MPNHPIPRAALRAVGLAVAGALSLAALGTFGGCAPMFVGSAVFGGALVATDRRTSGIQLEDEGIETRAGKRIQDQFADRVRINVTSYNRLVLLTGEVPSVQDRQLAGQLVARVENVKSVVNELAVLGNTTLAQRSTDALITGKVKAAFVDARDLYANAVKVVTDRGAVYLMGRVSQKEADRATDIARSIPGVQKVVRVFELLSEEALQELLPKPIPAPARPPL</sequence>
<dbReference type="PATRIC" id="fig|946483.4.peg.1256"/>
<dbReference type="PANTHER" id="PTHR34606:SF15">
    <property type="entry name" value="BON DOMAIN-CONTAINING PROTEIN"/>
    <property type="match status" value="1"/>
</dbReference>
<dbReference type="OrthoDB" id="5294487at2"/>
<dbReference type="EMBL" id="CP004885">
    <property type="protein sequence ID" value="AGX87342.1"/>
    <property type="molecule type" value="Genomic_DNA"/>
</dbReference>
<dbReference type="HOGENOM" id="CLU_083606_1_1_4"/>
<gene>
    <name evidence="2" type="ORF">Cenrod_1250</name>
</gene>
<dbReference type="SMART" id="SM00749">
    <property type="entry name" value="BON"/>
    <property type="match status" value="2"/>
</dbReference>
<evidence type="ECO:0000313" key="3">
    <source>
        <dbReference type="Proteomes" id="UP000017184"/>
    </source>
</evidence>
<dbReference type="Proteomes" id="UP000017184">
    <property type="component" value="Chromosome"/>
</dbReference>
<feature type="domain" description="BON" evidence="1">
    <location>
        <begin position="136"/>
        <end position="203"/>
    </location>
</feature>
<evidence type="ECO:0000259" key="1">
    <source>
        <dbReference type="PROSITE" id="PS50914"/>
    </source>
</evidence>
<proteinExistence type="predicted"/>
<dbReference type="KEGG" id="cbx:Cenrod_1250"/>
<dbReference type="AlphaFoldDB" id="U5N7K7"/>
<dbReference type="RefSeq" id="WP_022772378.1">
    <property type="nucleotide sequence ID" value="NC_022576.1"/>
</dbReference>
<name>U5N7K7_9BURK</name>
<protein>
    <submittedName>
        <fullName evidence="2">Extracytoplasmic protein</fullName>
    </submittedName>
</protein>
<dbReference type="InterPro" id="IPR014004">
    <property type="entry name" value="Transpt-assoc_nodulatn_dom_bac"/>
</dbReference>